<organism evidence="2 3">
    <name type="scientific">Trichomalopsis sarcophagae</name>
    <dbReference type="NCBI Taxonomy" id="543379"/>
    <lineage>
        <taxon>Eukaryota</taxon>
        <taxon>Metazoa</taxon>
        <taxon>Ecdysozoa</taxon>
        <taxon>Arthropoda</taxon>
        <taxon>Hexapoda</taxon>
        <taxon>Insecta</taxon>
        <taxon>Pterygota</taxon>
        <taxon>Neoptera</taxon>
        <taxon>Endopterygota</taxon>
        <taxon>Hymenoptera</taxon>
        <taxon>Apocrita</taxon>
        <taxon>Proctotrupomorpha</taxon>
        <taxon>Chalcidoidea</taxon>
        <taxon>Pteromalidae</taxon>
        <taxon>Pteromalinae</taxon>
        <taxon>Trichomalopsis</taxon>
    </lineage>
</organism>
<dbReference type="PANTHER" id="PTHR22741">
    <property type="entry name" value="P140CAP/SNIP-RELATED"/>
    <property type="match status" value="1"/>
</dbReference>
<dbReference type="InterPro" id="IPR051825">
    <property type="entry name" value="SRCIN1"/>
</dbReference>
<protein>
    <submittedName>
        <fullName evidence="2">Uncharacterized protein</fullName>
    </submittedName>
</protein>
<dbReference type="PANTHER" id="PTHR22741:SF10">
    <property type="entry name" value="COILED-COIL DOMAIN-CONTAINING PROTEIN CG32809"/>
    <property type="match status" value="1"/>
</dbReference>
<feature type="compositionally biased region" description="Polar residues" evidence="1">
    <location>
        <begin position="411"/>
        <end position="420"/>
    </location>
</feature>
<feature type="non-terminal residue" evidence="2">
    <location>
        <position position="437"/>
    </location>
</feature>
<feature type="region of interest" description="Disordered" evidence="1">
    <location>
        <begin position="411"/>
        <end position="437"/>
    </location>
</feature>
<reference evidence="2 3" key="1">
    <citation type="journal article" date="2017" name="Curr. Biol.">
        <title>The Evolution of Venom by Co-option of Single-Copy Genes.</title>
        <authorList>
            <person name="Martinson E.O."/>
            <person name="Mrinalini"/>
            <person name="Kelkar Y.D."/>
            <person name="Chang C.H."/>
            <person name="Werren J.H."/>
        </authorList>
    </citation>
    <scope>NUCLEOTIDE SEQUENCE [LARGE SCALE GENOMIC DNA]</scope>
    <source>
        <strain evidence="2 3">Alberta</strain>
        <tissue evidence="2">Whole body</tissue>
    </source>
</reference>
<dbReference type="EMBL" id="NNAY01000070">
    <property type="protein sequence ID" value="OXU31298.1"/>
    <property type="molecule type" value="Genomic_DNA"/>
</dbReference>
<sequence length="437" mass="49246">MSGASSSSSPSDAPALCTEVQVQVKLSAELVITGLNFSETTSLRHLAYAALRLLGAELTERNIIFMRPLGRVRVARNDTADASGTSPGAARSPLSVSLSRTLMDSLIPAKSKMRKLHTTQLSSELLHKARVALPLPDLFINFNEWLPFDVLRLCTTVREAAREHGCTTFVRGRRIYIKLKKDDLAPYWTDRQTQNSWAMGSRASDIMRPFPRSTYKYCYILIFMNTFSRCIKVVPIRKADGNTIKTELNERDVYRLESNTGEVFEKTYIVDFKRYSDEDESLINEDLQEETTSDNAPSYDMDVNVVAPRKRCRPRKTRVVVARWSVRVIHAKKASSPPTANAPPVDIRKANLRFPNLQDGMKGLLSSEMEKVMREEKFLKEEPDRLESALKRCKKLTGTLVTLKRLASVQEQRLPNSGSVETEEISPITPATGQQSK</sequence>
<comment type="caution">
    <text evidence="2">The sequence shown here is derived from an EMBL/GenBank/DDBJ whole genome shotgun (WGS) entry which is preliminary data.</text>
</comment>
<name>A0A232FLG5_9HYME</name>
<dbReference type="Gene3D" id="1.20.58.1540">
    <property type="entry name" value="Actin interacting protein 3, C-terminal domain"/>
    <property type="match status" value="1"/>
</dbReference>
<keyword evidence="3" id="KW-1185">Reference proteome</keyword>
<accession>A0A232FLG5</accession>
<evidence type="ECO:0000313" key="3">
    <source>
        <dbReference type="Proteomes" id="UP000215335"/>
    </source>
</evidence>
<evidence type="ECO:0000313" key="2">
    <source>
        <dbReference type="EMBL" id="OXU31298.1"/>
    </source>
</evidence>
<dbReference type="STRING" id="543379.A0A232FLG5"/>
<dbReference type="AlphaFoldDB" id="A0A232FLG5"/>
<dbReference type="GO" id="GO:0005737">
    <property type="term" value="C:cytoplasm"/>
    <property type="evidence" value="ECO:0007669"/>
    <property type="project" value="TreeGrafter"/>
</dbReference>
<evidence type="ECO:0000256" key="1">
    <source>
        <dbReference type="SAM" id="MobiDB-lite"/>
    </source>
</evidence>
<dbReference type="Proteomes" id="UP000215335">
    <property type="component" value="Unassembled WGS sequence"/>
</dbReference>
<gene>
    <name evidence="2" type="ORF">TSAR_013912</name>
</gene>
<proteinExistence type="predicted"/>